<evidence type="ECO:0000256" key="7">
    <source>
        <dbReference type="SAM" id="MobiDB-lite"/>
    </source>
</evidence>
<dbReference type="PANTHER" id="PTHR46485">
    <property type="entry name" value="LIM DOMAIN KINASE 1"/>
    <property type="match status" value="1"/>
</dbReference>
<reference evidence="9 10" key="1">
    <citation type="journal article" date="2018" name="Biotechnol. Adv.">
        <title>Improved genomic resources and new bioinformatic workflow for the carcinogenic parasite Clonorchis sinensis: Biotechnological implications.</title>
        <authorList>
            <person name="Wang D."/>
            <person name="Korhonen P.K."/>
            <person name="Gasser R.B."/>
            <person name="Young N.D."/>
        </authorList>
    </citation>
    <scope>NUCLEOTIDE SEQUENCE [LARGE SCALE GENOMIC DNA]</scope>
    <source>
        <strain evidence="9">Cs-k2</strain>
    </source>
</reference>
<evidence type="ECO:0000256" key="3">
    <source>
        <dbReference type="ARBA" id="ARBA00022679"/>
    </source>
</evidence>
<keyword evidence="2" id="KW-0723">Serine/threonine-protein kinase</keyword>
<dbReference type="Pfam" id="PF07714">
    <property type="entry name" value="PK_Tyr_Ser-Thr"/>
    <property type="match status" value="1"/>
</dbReference>
<keyword evidence="5 9" id="KW-0418">Kinase</keyword>
<evidence type="ECO:0000256" key="5">
    <source>
        <dbReference type="ARBA" id="ARBA00022777"/>
    </source>
</evidence>
<evidence type="ECO:0000256" key="4">
    <source>
        <dbReference type="ARBA" id="ARBA00022741"/>
    </source>
</evidence>
<dbReference type="PANTHER" id="PTHR46485:SF5">
    <property type="entry name" value="CENTER DIVIDER, ISOFORM A"/>
    <property type="match status" value="1"/>
</dbReference>
<dbReference type="PROSITE" id="PS50011">
    <property type="entry name" value="PROTEIN_KINASE_DOM"/>
    <property type="match status" value="1"/>
</dbReference>
<dbReference type="Gene3D" id="3.30.200.20">
    <property type="entry name" value="Phosphorylase Kinase, domain 1"/>
    <property type="match status" value="1"/>
</dbReference>
<reference evidence="9 10" key="2">
    <citation type="journal article" date="2021" name="Genomics">
        <title>High-quality reference genome for Clonorchis sinensis.</title>
        <authorList>
            <person name="Young N.D."/>
            <person name="Stroehlein A.J."/>
            <person name="Kinkar L."/>
            <person name="Wang T."/>
            <person name="Sohn W.M."/>
            <person name="Chang B.C.H."/>
            <person name="Kaur P."/>
            <person name="Weisz D."/>
            <person name="Dudchenko O."/>
            <person name="Aiden E.L."/>
            <person name="Korhonen P.K."/>
            <person name="Gasser R.B."/>
        </authorList>
    </citation>
    <scope>NUCLEOTIDE SEQUENCE [LARGE SCALE GENOMIC DNA]</scope>
    <source>
        <strain evidence="9">Cs-k2</strain>
    </source>
</reference>
<comment type="similarity">
    <text evidence="1">Belongs to the protein kinase superfamily. TKL Ser/Thr protein kinase family.</text>
</comment>
<keyword evidence="3" id="KW-0808">Transferase</keyword>
<dbReference type="GO" id="GO:0005524">
    <property type="term" value="F:ATP binding"/>
    <property type="evidence" value="ECO:0007669"/>
    <property type="project" value="UniProtKB-KW"/>
</dbReference>
<evidence type="ECO:0000313" key="10">
    <source>
        <dbReference type="Proteomes" id="UP000286415"/>
    </source>
</evidence>
<dbReference type="AlphaFoldDB" id="A0A8T1MJT4"/>
<dbReference type="Gene3D" id="1.10.510.10">
    <property type="entry name" value="Transferase(Phosphotransferase) domain 1"/>
    <property type="match status" value="1"/>
</dbReference>
<evidence type="ECO:0000256" key="1">
    <source>
        <dbReference type="ARBA" id="ARBA00005843"/>
    </source>
</evidence>
<dbReference type="Pfam" id="PF00069">
    <property type="entry name" value="Pkinase"/>
    <property type="match status" value="1"/>
</dbReference>
<dbReference type="Proteomes" id="UP000286415">
    <property type="component" value="Unassembled WGS sequence"/>
</dbReference>
<accession>A0A8T1MJT4</accession>
<gene>
    <name evidence="9" type="ORF">CSKR_101184</name>
</gene>
<evidence type="ECO:0000256" key="2">
    <source>
        <dbReference type="ARBA" id="ARBA00022527"/>
    </source>
</evidence>
<dbReference type="OrthoDB" id="20134at2759"/>
<evidence type="ECO:0000259" key="8">
    <source>
        <dbReference type="PROSITE" id="PS50011"/>
    </source>
</evidence>
<dbReference type="EMBL" id="NIRI02000042">
    <property type="protein sequence ID" value="KAG5449370.1"/>
    <property type="molecule type" value="Genomic_DNA"/>
</dbReference>
<dbReference type="InterPro" id="IPR000719">
    <property type="entry name" value="Prot_kinase_dom"/>
</dbReference>
<dbReference type="GO" id="GO:0005634">
    <property type="term" value="C:nucleus"/>
    <property type="evidence" value="ECO:0007669"/>
    <property type="project" value="TreeGrafter"/>
</dbReference>
<dbReference type="GO" id="GO:0005737">
    <property type="term" value="C:cytoplasm"/>
    <property type="evidence" value="ECO:0007669"/>
    <property type="project" value="TreeGrafter"/>
</dbReference>
<evidence type="ECO:0000256" key="6">
    <source>
        <dbReference type="ARBA" id="ARBA00022840"/>
    </source>
</evidence>
<feature type="region of interest" description="Disordered" evidence="7">
    <location>
        <begin position="250"/>
        <end position="285"/>
    </location>
</feature>
<keyword evidence="4" id="KW-0547">Nucleotide-binding</keyword>
<dbReference type="InterPro" id="IPR011009">
    <property type="entry name" value="Kinase-like_dom_sf"/>
</dbReference>
<comment type="caution">
    <text evidence="9">The sequence shown here is derived from an EMBL/GenBank/DDBJ whole genome shotgun (WGS) entry which is preliminary data.</text>
</comment>
<dbReference type="InterPro" id="IPR050940">
    <property type="entry name" value="Actin_reg-Ser/Thr_kinase"/>
</dbReference>
<protein>
    <submittedName>
        <fullName evidence="9">LIM domain kinase 1</fullName>
    </submittedName>
</protein>
<name>A0A8T1MJT4_CLOSI</name>
<dbReference type="SUPFAM" id="SSF56112">
    <property type="entry name" value="Protein kinase-like (PK-like)"/>
    <property type="match status" value="1"/>
</dbReference>
<dbReference type="GO" id="GO:0004674">
    <property type="term" value="F:protein serine/threonine kinase activity"/>
    <property type="evidence" value="ECO:0007669"/>
    <property type="project" value="UniProtKB-KW"/>
</dbReference>
<dbReference type="GO" id="GO:0030036">
    <property type="term" value="P:actin cytoskeleton organization"/>
    <property type="evidence" value="ECO:0007669"/>
    <property type="project" value="TreeGrafter"/>
</dbReference>
<dbReference type="InterPro" id="IPR001245">
    <property type="entry name" value="Ser-Thr/Tyr_kinase_cat_dom"/>
</dbReference>
<organism evidence="9 10">
    <name type="scientific">Clonorchis sinensis</name>
    <name type="common">Chinese liver fluke</name>
    <dbReference type="NCBI Taxonomy" id="79923"/>
    <lineage>
        <taxon>Eukaryota</taxon>
        <taxon>Metazoa</taxon>
        <taxon>Spiralia</taxon>
        <taxon>Lophotrochozoa</taxon>
        <taxon>Platyhelminthes</taxon>
        <taxon>Trematoda</taxon>
        <taxon>Digenea</taxon>
        <taxon>Opisthorchiida</taxon>
        <taxon>Opisthorchiata</taxon>
        <taxon>Opisthorchiidae</taxon>
        <taxon>Clonorchis</taxon>
    </lineage>
</organism>
<feature type="domain" description="Protein kinase" evidence="8">
    <location>
        <begin position="85"/>
        <end position="389"/>
    </location>
</feature>
<keyword evidence="6" id="KW-0067">ATP-binding</keyword>
<sequence>MASNSQTSLVGKFTEPKPILDRLSHAIVSLKRSRNKNASCRIVRHLEVPVKQNDSSPEQNRSGLCREYSVRLLEEVPPVLNESQLEILETIAAGAFGRAMKVRHRQLGCLLVVKEVLNNSKENEETLVREVSVLRNLTHPNILTCLAIVVRNKRLCLVTEYIDRGSIHQILLDSPEEQPPSICTRVSFARDIATGMAFIHENNIIHRDLTTHNCLARQDGSVVVSDFGLSKIIQPDPPHDWSLEQAKHKMNQMHLSDEEETETNKDSEMSNSGSNLSNGRRRPFRPRCHTVVGSPFSMAPEMLAGKPYDQSVDVYSFGVILCQLLALCDSDPDHIPRCSDTLCVDVDAFMATHSDILKDGPPLLINAARQCLSFQPADRPSFNSCRDWLDECLLYLTSGKVPPEDIMER</sequence>
<evidence type="ECO:0000313" key="9">
    <source>
        <dbReference type="EMBL" id="KAG5449370.1"/>
    </source>
</evidence>
<proteinExistence type="inferred from homology"/>
<keyword evidence="10" id="KW-1185">Reference proteome</keyword>